<dbReference type="Gene3D" id="3.30.70.2220">
    <property type="entry name" value="CRISPR-Cas system, Cmr2 subunit, D1 domain, cysteine cluster"/>
    <property type="match status" value="1"/>
</dbReference>
<dbReference type="Proteomes" id="UP000199695">
    <property type="component" value="Unassembled WGS sequence"/>
</dbReference>
<dbReference type="Pfam" id="PF12469">
    <property type="entry name" value="Cmr2_N"/>
    <property type="match status" value="1"/>
</dbReference>
<dbReference type="InterPro" id="IPR000160">
    <property type="entry name" value="GGDEF_dom"/>
</dbReference>
<proteinExistence type="predicted"/>
<reference evidence="4 5" key="1">
    <citation type="submission" date="2016-10" db="EMBL/GenBank/DDBJ databases">
        <authorList>
            <person name="de Groot N.N."/>
        </authorList>
    </citation>
    <scope>NUCLEOTIDE SEQUENCE [LARGE SCALE GENOMIC DNA]</scope>
    <source>
        <strain evidence="4 5">DSM 46701</strain>
    </source>
</reference>
<dbReference type="EMBL" id="FOCQ01000004">
    <property type="protein sequence ID" value="SEN00491.1"/>
    <property type="molecule type" value="Genomic_DNA"/>
</dbReference>
<dbReference type="STRING" id="1173111.SAMN05444955_104210"/>
<dbReference type="InterPro" id="IPR054767">
    <property type="entry name" value="Cas10-Cmr2_palm2"/>
</dbReference>
<keyword evidence="1" id="KW-0547">Nucleotide-binding</keyword>
<dbReference type="AlphaFoldDB" id="A0A1H8CZ81"/>
<feature type="domain" description="GGDEF" evidence="3">
    <location>
        <begin position="260"/>
        <end position="388"/>
    </location>
</feature>
<name>A0A1H8CZ81_9BACL</name>
<dbReference type="Gene3D" id="3.30.70.270">
    <property type="match status" value="1"/>
</dbReference>
<keyword evidence="2" id="KW-0051">Antiviral defense</keyword>
<dbReference type="PROSITE" id="PS50887">
    <property type="entry name" value="GGDEF"/>
    <property type="match status" value="1"/>
</dbReference>
<evidence type="ECO:0000313" key="4">
    <source>
        <dbReference type="EMBL" id="SEN00491.1"/>
    </source>
</evidence>
<dbReference type="RefSeq" id="WP_089966422.1">
    <property type="nucleotide sequence ID" value="NZ_FOCQ01000004.1"/>
</dbReference>
<dbReference type="Pfam" id="PF22335">
    <property type="entry name" value="Cas10-Cmr2_palm2"/>
    <property type="match status" value="1"/>
</dbReference>
<evidence type="ECO:0000256" key="1">
    <source>
        <dbReference type="ARBA" id="ARBA00022741"/>
    </source>
</evidence>
<protein>
    <submittedName>
        <fullName evidence="4">CRISPR-associated protein</fullName>
    </submittedName>
</protein>
<organism evidence="4 5">
    <name type="scientific">Lihuaxuella thermophila</name>
    <dbReference type="NCBI Taxonomy" id="1173111"/>
    <lineage>
        <taxon>Bacteria</taxon>
        <taxon>Bacillati</taxon>
        <taxon>Bacillota</taxon>
        <taxon>Bacilli</taxon>
        <taxon>Bacillales</taxon>
        <taxon>Thermoactinomycetaceae</taxon>
        <taxon>Lihuaxuella</taxon>
    </lineage>
</organism>
<evidence type="ECO:0000313" key="5">
    <source>
        <dbReference type="Proteomes" id="UP000199695"/>
    </source>
</evidence>
<sequence>MANKIFHFKLIPAKHFILSSELPTDYMSGSFLVSYLVGVAIQKVIEQGGKMILPLTADPESREAAHPILHAIRGRDRNQPREPWIGTIPNYFKAEVPSSFDPHICISALKKTWLKIANSIWEKVIQDVSCLGENTNKIWKKQIRSYWQVYWGFGSEHDAMLRRSLWNTYVFQSETGPGCSMFDHLRELSGHRDETRREKFWKAMNEQLRLQLKQQAWPGPFLHRGSQLSALGLVKRLFPLFSEEIVGWPTPDLKVNEKMSPSALMLIDCDRAGEMISSNRRLSYLLSKFLRNMIRDVTEYGGKVIYAGGDECLIQSPVHAGVRLARILRNKYTWLCVNELDLYGTMSASILLIYDERKLNQSVHYLKWTLKYLVKERYGGDGFIVSSWLYKQPQILRRCNWDDPCGWDETIQMN</sequence>
<gene>
    <name evidence="4" type="ORF">SAMN05444955_104210</name>
</gene>
<evidence type="ECO:0000256" key="2">
    <source>
        <dbReference type="ARBA" id="ARBA00023118"/>
    </source>
</evidence>
<dbReference type="InterPro" id="IPR043128">
    <property type="entry name" value="Rev_trsase/Diguanyl_cyclase"/>
</dbReference>
<dbReference type="GO" id="GO:0000166">
    <property type="term" value="F:nucleotide binding"/>
    <property type="evidence" value="ECO:0007669"/>
    <property type="project" value="UniProtKB-KW"/>
</dbReference>
<evidence type="ECO:0000259" key="3">
    <source>
        <dbReference type="PROSITE" id="PS50887"/>
    </source>
</evidence>
<dbReference type="GO" id="GO:0051607">
    <property type="term" value="P:defense response to virus"/>
    <property type="evidence" value="ECO:0007669"/>
    <property type="project" value="UniProtKB-KW"/>
</dbReference>
<keyword evidence="5" id="KW-1185">Reference proteome</keyword>
<dbReference type="InterPro" id="IPR038242">
    <property type="entry name" value="Cmr2_N"/>
</dbReference>
<accession>A0A1H8CZ81</accession>
<dbReference type="InterPro" id="IPR024615">
    <property type="entry name" value="CRISPR-assoc_Cmr2_N"/>
</dbReference>
<dbReference type="OrthoDB" id="9758700at2"/>